<proteinExistence type="predicted"/>
<gene>
    <name evidence="1" type="ORF">tant81_gp061</name>
</gene>
<name>A0A6B9LG87_9CAUD</name>
<dbReference type="Proteomes" id="UP000464671">
    <property type="component" value="Segment"/>
</dbReference>
<organism evidence="1 2">
    <name type="scientific">Flavobacterium phage vB_FspS_tant8-1</name>
    <dbReference type="NCBI Taxonomy" id="2686278"/>
    <lineage>
        <taxon>Viruses</taxon>
        <taxon>Duplodnaviria</taxon>
        <taxon>Heunggongvirae</taxon>
        <taxon>Uroviricota</taxon>
        <taxon>Caudoviricetes</taxon>
        <taxon>Tantvirus</taxon>
        <taxon>Tantvirus tant</taxon>
    </lineage>
</organism>
<keyword evidence="2" id="KW-1185">Reference proteome</keyword>
<accession>A0A6B9LG87</accession>
<evidence type="ECO:0000313" key="1">
    <source>
        <dbReference type="EMBL" id="QHB40992.1"/>
    </source>
</evidence>
<sequence length="215" mass="25357">MKDQIKKYLKDIVILILLIILIFSITKCTENKNQAISETKSLNDSTKYFKNKLMTETASKIVLETSNKLLKQEILQSDLKLKKLTDEFSRVKSIVKYKTEIQIDSVPVYFTDTIPCEFERIGKYYNKDFKFNWEFNQKKFELKDIEIPNETTIITGFKRKWIFGRQILTTDITNSNELIKTTNVQTIEIKIPKKFHETRLFNFGVGFATGFFLFK</sequence>
<dbReference type="EMBL" id="MN812239">
    <property type="protein sequence ID" value="QHB40992.1"/>
    <property type="molecule type" value="Genomic_DNA"/>
</dbReference>
<evidence type="ECO:0000313" key="2">
    <source>
        <dbReference type="Proteomes" id="UP000464671"/>
    </source>
</evidence>
<reference evidence="1 2" key="1">
    <citation type="journal article" date="2020" name="Viruses">
        <title>Diversity and Host Interactions Among Virulent and Temperate Baltic Sea Flavobacterium Phages.</title>
        <authorList>
            <person name="Nilsson E."/>
            <person name="Bayfield O.W."/>
            <person name="Lundin D."/>
            <person name="Antson A.A."/>
            <person name="Holmfeldt K."/>
        </authorList>
    </citation>
    <scope>NUCLEOTIDE SEQUENCE [LARGE SCALE GENOMIC DNA]</scope>
</reference>
<protein>
    <submittedName>
        <fullName evidence="1">Uncharacterized protein</fullName>
    </submittedName>
</protein>